<sequence length="74" mass="8598">MPAKKTKAHEDVRNDVIIWLSIAGFVLTVFGFIWFEYRPIVIRKQCYVQAHVPHSSSFLESQYRTCLAQNGLEI</sequence>
<proteinExistence type="predicted"/>
<keyword evidence="1" id="KW-1133">Transmembrane helix</keyword>
<dbReference type="AlphaFoldDB" id="A0A2H0TDH3"/>
<keyword evidence="1" id="KW-0472">Membrane</keyword>
<name>A0A2H0TDH3_9BACT</name>
<evidence type="ECO:0000313" key="3">
    <source>
        <dbReference type="Proteomes" id="UP000231503"/>
    </source>
</evidence>
<protein>
    <submittedName>
        <fullName evidence="2">Uncharacterized protein</fullName>
    </submittedName>
</protein>
<reference evidence="3" key="1">
    <citation type="submission" date="2017-09" db="EMBL/GenBank/DDBJ databases">
        <title>Depth-based differentiation of microbial function through sediment-hosted aquifers and enrichment of novel symbionts in the deep terrestrial subsurface.</title>
        <authorList>
            <person name="Probst A.J."/>
            <person name="Ladd B."/>
            <person name="Jarett J.K."/>
            <person name="Geller-Mcgrath D.E."/>
            <person name="Sieber C.M.K."/>
            <person name="Emerson J.B."/>
            <person name="Anantharaman K."/>
            <person name="Thomas B.C."/>
            <person name="Malmstrom R."/>
            <person name="Stieglmeier M."/>
            <person name="Klingl A."/>
            <person name="Woyke T."/>
            <person name="Ryan C.M."/>
            <person name="Banfield J.F."/>
        </authorList>
    </citation>
    <scope>NUCLEOTIDE SEQUENCE [LARGE SCALE GENOMIC DNA]</scope>
</reference>
<keyword evidence="1" id="KW-0812">Transmembrane</keyword>
<gene>
    <name evidence="2" type="ORF">COU47_02535</name>
</gene>
<dbReference type="EMBL" id="PFCO01000005">
    <property type="protein sequence ID" value="PIR69610.1"/>
    <property type="molecule type" value="Genomic_DNA"/>
</dbReference>
<dbReference type="Proteomes" id="UP000231503">
    <property type="component" value="Unassembled WGS sequence"/>
</dbReference>
<evidence type="ECO:0000256" key="1">
    <source>
        <dbReference type="SAM" id="Phobius"/>
    </source>
</evidence>
<organism evidence="2 3">
    <name type="scientific">Candidatus Niyogibacteria bacterium CG10_big_fil_rev_8_21_14_0_10_46_36</name>
    <dbReference type="NCBI Taxonomy" id="1974726"/>
    <lineage>
        <taxon>Bacteria</taxon>
        <taxon>Candidatus Niyogiibacteriota</taxon>
    </lineage>
</organism>
<feature type="transmembrane region" description="Helical" evidence="1">
    <location>
        <begin position="16"/>
        <end position="35"/>
    </location>
</feature>
<evidence type="ECO:0000313" key="2">
    <source>
        <dbReference type="EMBL" id="PIR69610.1"/>
    </source>
</evidence>
<accession>A0A2H0TDH3</accession>
<comment type="caution">
    <text evidence="2">The sequence shown here is derived from an EMBL/GenBank/DDBJ whole genome shotgun (WGS) entry which is preliminary data.</text>
</comment>